<organism evidence="3 4">
    <name type="scientific">Rickenella mellea</name>
    <dbReference type="NCBI Taxonomy" id="50990"/>
    <lineage>
        <taxon>Eukaryota</taxon>
        <taxon>Fungi</taxon>
        <taxon>Dikarya</taxon>
        <taxon>Basidiomycota</taxon>
        <taxon>Agaricomycotina</taxon>
        <taxon>Agaricomycetes</taxon>
        <taxon>Hymenochaetales</taxon>
        <taxon>Rickenellaceae</taxon>
        <taxon>Rickenella</taxon>
    </lineage>
</organism>
<evidence type="ECO:0000256" key="1">
    <source>
        <dbReference type="SAM" id="MobiDB-lite"/>
    </source>
</evidence>
<protein>
    <recommendedName>
        <fullName evidence="2">HNH nuclease domain-containing protein</fullName>
    </recommendedName>
</protein>
<dbReference type="EMBL" id="ML170161">
    <property type="protein sequence ID" value="TDL26441.1"/>
    <property type="molecule type" value="Genomic_DNA"/>
</dbReference>
<evidence type="ECO:0000313" key="3">
    <source>
        <dbReference type="EMBL" id="TDL26441.1"/>
    </source>
</evidence>
<gene>
    <name evidence="3" type="ORF">BD410DRAFT_521473</name>
</gene>
<keyword evidence="4" id="KW-1185">Reference proteome</keyword>
<dbReference type="Pfam" id="PF13391">
    <property type="entry name" value="HNH_2"/>
    <property type="match status" value="1"/>
</dbReference>
<name>A0A4Y7QGR7_9AGAM</name>
<reference evidence="3 4" key="1">
    <citation type="submission" date="2018-06" db="EMBL/GenBank/DDBJ databases">
        <title>A transcriptomic atlas of mushroom development highlights an independent origin of complex multicellularity.</title>
        <authorList>
            <consortium name="DOE Joint Genome Institute"/>
            <person name="Krizsan K."/>
            <person name="Almasi E."/>
            <person name="Merenyi Z."/>
            <person name="Sahu N."/>
            <person name="Viragh M."/>
            <person name="Koszo T."/>
            <person name="Mondo S."/>
            <person name="Kiss B."/>
            <person name="Balint B."/>
            <person name="Kues U."/>
            <person name="Barry K."/>
            <person name="Hegedus J.C."/>
            <person name="Henrissat B."/>
            <person name="Johnson J."/>
            <person name="Lipzen A."/>
            <person name="Ohm R."/>
            <person name="Nagy I."/>
            <person name="Pangilinan J."/>
            <person name="Yan J."/>
            <person name="Xiong Y."/>
            <person name="Grigoriev I.V."/>
            <person name="Hibbett D.S."/>
            <person name="Nagy L.G."/>
        </authorList>
    </citation>
    <scope>NUCLEOTIDE SEQUENCE [LARGE SCALE GENOMIC DNA]</scope>
    <source>
        <strain evidence="3 4">SZMC22713</strain>
    </source>
</reference>
<dbReference type="Proteomes" id="UP000294933">
    <property type="component" value="Unassembled WGS sequence"/>
</dbReference>
<accession>A0A4Y7QGR7</accession>
<feature type="region of interest" description="Disordered" evidence="1">
    <location>
        <begin position="1"/>
        <end position="25"/>
    </location>
</feature>
<proteinExistence type="predicted"/>
<dbReference type="AlphaFoldDB" id="A0A4Y7QGR7"/>
<dbReference type="InterPro" id="IPR003615">
    <property type="entry name" value="HNH_nuc"/>
</dbReference>
<sequence length="175" mass="20041">MIRRRKPAPVPLSDDELESDIPAPYKTRGSKMNTNACHIIKRSLAIQEKGSNSIFFMWDILRYYGELSKDILANLENVIDSPANGILLEKTLHYSVDNFEVVFVPHKSEANTYKIRWIDEQHLFYTLAVRRKVTFSDHTGGLHQLPNPKLFATHSHCACTTRWGIHRHGDGVILS</sequence>
<dbReference type="OrthoDB" id="2104739at2759"/>
<dbReference type="VEuPathDB" id="FungiDB:BD410DRAFT_521473"/>
<feature type="domain" description="HNH nuclease" evidence="2">
    <location>
        <begin position="34"/>
        <end position="104"/>
    </location>
</feature>
<evidence type="ECO:0000259" key="2">
    <source>
        <dbReference type="Pfam" id="PF13391"/>
    </source>
</evidence>
<evidence type="ECO:0000313" key="4">
    <source>
        <dbReference type="Proteomes" id="UP000294933"/>
    </source>
</evidence>